<organism evidence="1 2">
    <name type="scientific">Hesseltinella vesiculosa</name>
    <dbReference type="NCBI Taxonomy" id="101127"/>
    <lineage>
        <taxon>Eukaryota</taxon>
        <taxon>Fungi</taxon>
        <taxon>Fungi incertae sedis</taxon>
        <taxon>Mucoromycota</taxon>
        <taxon>Mucoromycotina</taxon>
        <taxon>Mucoromycetes</taxon>
        <taxon>Mucorales</taxon>
        <taxon>Cunninghamellaceae</taxon>
        <taxon>Hesseltinella</taxon>
    </lineage>
</organism>
<dbReference type="OrthoDB" id="2252120at2759"/>
<gene>
    <name evidence="1" type="ORF">DM01DRAFT_1174395</name>
</gene>
<protein>
    <submittedName>
        <fullName evidence="1">Uncharacterized protein</fullName>
    </submittedName>
</protein>
<evidence type="ECO:0000313" key="1">
    <source>
        <dbReference type="EMBL" id="ORX45317.1"/>
    </source>
</evidence>
<proteinExistence type="predicted"/>
<keyword evidence="2" id="KW-1185">Reference proteome</keyword>
<name>A0A1X2G574_9FUNG</name>
<dbReference type="Proteomes" id="UP000242146">
    <property type="component" value="Unassembled WGS sequence"/>
</dbReference>
<reference evidence="1 2" key="1">
    <citation type="submission" date="2016-07" db="EMBL/GenBank/DDBJ databases">
        <title>Pervasive Adenine N6-methylation of Active Genes in Fungi.</title>
        <authorList>
            <consortium name="DOE Joint Genome Institute"/>
            <person name="Mondo S.J."/>
            <person name="Dannebaum R.O."/>
            <person name="Kuo R.C."/>
            <person name="Labutti K."/>
            <person name="Haridas S."/>
            <person name="Kuo A."/>
            <person name="Salamov A."/>
            <person name="Ahrendt S.R."/>
            <person name="Lipzen A."/>
            <person name="Sullivan W."/>
            <person name="Andreopoulos W.B."/>
            <person name="Clum A."/>
            <person name="Lindquist E."/>
            <person name="Daum C."/>
            <person name="Ramamoorthy G.K."/>
            <person name="Gryganskyi A."/>
            <person name="Culley D."/>
            <person name="Magnuson J.K."/>
            <person name="James T.Y."/>
            <person name="O'Malley M.A."/>
            <person name="Stajich J.E."/>
            <person name="Spatafora J.W."/>
            <person name="Visel A."/>
            <person name="Grigoriev I.V."/>
        </authorList>
    </citation>
    <scope>NUCLEOTIDE SEQUENCE [LARGE SCALE GENOMIC DNA]</scope>
    <source>
        <strain evidence="1 2">NRRL 3301</strain>
    </source>
</reference>
<sequence length="178" mass="20061">MYLNLTKQPLLQMRKANCSLVVSPTRPHIMELLKTSATAPLLLESAIAMLYSSSQETDISDNHLLEKLPFYNLPGQDKFNKSIMKTKTMIDLVTMNLPTLCLGLTVPQIANWNGGKSSDVLHVAQLGIQQHSLPPILVEIQSTVDEAFTRRLIQYCENTRNVYGVLCFYVMQSRRLGH</sequence>
<dbReference type="AlphaFoldDB" id="A0A1X2G574"/>
<dbReference type="EMBL" id="MCGT01000043">
    <property type="protein sequence ID" value="ORX45317.1"/>
    <property type="molecule type" value="Genomic_DNA"/>
</dbReference>
<comment type="caution">
    <text evidence="1">The sequence shown here is derived from an EMBL/GenBank/DDBJ whole genome shotgun (WGS) entry which is preliminary data.</text>
</comment>
<accession>A0A1X2G574</accession>
<evidence type="ECO:0000313" key="2">
    <source>
        <dbReference type="Proteomes" id="UP000242146"/>
    </source>
</evidence>